<keyword evidence="4 6" id="KW-0808">Transferase</keyword>
<dbReference type="GO" id="GO:0044205">
    <property type="term" value="P:'de novo' UMP biosynthetic process"/>
    <property type="evidence" value="ECO:0007669"/>
    <property type="project" value="UniProtKB-UniRule"/>
</dbReference>
<dbReference type="RefSeq" id="WP_013705702.1">
    <property type="nucleotide sequence ID" value="NC_015388.1"/>
</dbReference>
<dbReference type="GO" id="GO:0004588">
    <property type="term" value="F:orotate phosphoribosyltransferase activity"/>
    <property type="evidence" value="ECO:0007669"/>
    <property type="project" value="UniProtKB-UniRule"/>
</dbReference>
<evidence type="ECO:0000256" key="2">
    <source>
        <dbReference type="ARBA" id="ARBA00011971"/>
    </source>
</evidence>
<dbReference type="EMBL" id="CP002629">
    <property type="protein sequence ID" value="AEB08589.1"/>
    <property type="molecule type" value="Genomic_DNA"/>
</dbReference>
<keyword evidence="5 6" id="KW-0665">Pyrimidine biosynthesis</keyword>
<evidence type="ECO:0000313" key="8">
    <source>
        <dbReference type="EMBL" id="AEB08589.1"/>
    </source>
</evidence>
<comment type="subunit">
    <text evidence="6">Homodimer.</text>
</comment>
<dbReference type="GO" id="GO:0019856">
    <property type="term" value="P:pyrimidine nucleobase biosynthetic process"/>
    <property type="evidence" value="ECO:0007669"/>
    <property type="project" value="TreeGrafter"/>
</dbReference>
<dbReference type="KEGG" id="dao:Desac_0709"/>
<dbReference type="HOGENOM" id="CLU_074878_2_1_7"/>
<dbReference type="GO" id="GO:0000287">
    <property type="term" value="F:magnesium ion binding"/>
    <property type="evidence" value="ECO:0007669"/>
    <property type="project" value="UniProtKB-UniRule"/>
</dbReference>
<evidence type="ECO:0000256" key="4">
    <source>
        <dbReference type="ARBA" id="ARBA00022679"/>
    </source>
</evidence>
<dbReference type="OrthoDB" id="9785917at2"/>
<feature type="binding site" evidence="6">
    <location>
        <position position="157"/>
    </location>
    <ligand>
        <name>orotate</name>
        <dbReference type="ChEBI" id="CHEBI:30839"/>
    </ligand>
</feature>
<dbReference type="EC" id="2.4.2.10" evidence="2 6"/>
<dbReference type="STRING" id="880072.Desac_0709"/>
<dbReference type="CDD" id="cd06223">
    <property type="entry name" value="PRTases_typeI"/>
    <property type="match status" value="1"/>
</dbReference>
<name>F2NGH6_DESAR</name>
<dbReference type="SUPFAM" id="SSF53271">
    <property type="entry name" value="PRTase-like"/>
    <property type="match status" value="1"/>
</dbReference>
<gene>
    <name evidence="6" type="primary">pyrE</name>
    <name evidence="8" type="ordered locus">Desac_0709</name>
</gene>
<keyword evidence="6" id="KW-0460">Magnesium</keyword>
<comment type="catalytic activity">
    <reaction evidence="6">
        <text>orotidine 5'-phosphate + diphosphate = orotate + 5-phospho-alpha-D-ribose 1-diphosphate</text>
        <dbReference type="Rhea" id="RHEA:10380"/>
        <dbReference type="ChEBI" id="CHEBI:30839"/>
        <dbReference type="ChEBI" id="CHEBI:33019"/>
        <dbReference type="ChEBI" id="CHEBI:57538"/>
        <dbReference type="ChEBI" id="CHEBI:58017"/>
        <dbReference type="EC" id="2.4.2.10"/>
    </reaction>
</comment>
<dbReference type="InterPro" id="IPR023031">
    <property type="entry name" value="OPRT"/>
</dbReference>
<comment type="caution">
    <text evidence="6">Lacks conserved residue(s) required for the propagation of feature annotation.</text>
</comment>
<evidence type="ECO:0000256" key="3">
    <source>
        <dbReference type="ARBA" id="ARBA00022676"/>
    </source>
</evidence>
<dbReference type="Gene3D" id="3.40.50.2020">
    <property type="match status" value="1"/>
</dbReference>
<comment type="pathway">
    <text evidence="1 6">Pyrimidine metabolism; UMP biosynthesis via de novo pathway; UMP from orotate: step 1/2.</text>
</comment>
<comment type="function">
    <text evidence="6">Catalyzes the transfer of a ribosyl phosphate group from 5-phosphoribose 1-diphosphate to orotate, leading to the formation of orotidine monophosphate (OMP).</text>
</comment>
<dbReference type="HAMAP" id="MF_01208">
    <property type="entry name" value="PyrE"/>
    <property type="match status" value="1"/>
</dbReference>
<accession>F2NGH6</accession>
<evidence type="ECO:0000256" key="6">
    <source>
        <dbReference type="HAMAP-Rule" id="MF_01208"/>
    </source>
</evidence>
<protein>
    <recommendedName>
        <fullName evidence="2 6">Orotate phosphoribosyltransferase</fullName>
        <shortName evidence="6">OPRT</shortName>
        <shortName evidence="6">OPRTase</shortName>
        <ecNumber evidence="2 6">2.4.2.10</ecNumber>
    </recommendedName>
</protein>
<dbReference type="UniPathway" id="UPA00070">
    <property type="reaction ID" value="UER00119"/>
</dbReference>
<feature type="binding site" evidence="6">
    <location>
        <position position="103"/>
    </location>
    <ligand>
        <name>5-phospho-alpha-D-ribose 1-diphosphate</name>
        <dbReference type="ChEBI" id="CHEBI:58017"/>
        <note>ligand shared between dimeric partners</note>
    </ligand>
</feature>
<dbReference type="PANTHER" id="PTHR19278">
    <property type="entry name" value="OROTATE PHOSPHORIBOSYLTRANSFERASE"/>
    <property type="match status" value="1"/>
</dbReference>
<organism evidence="8 9">
    <name type="scientific">Desulfobacca acetoxidans (strain ATCC 700848 / DSM 11109 / ASRB2)</name>
    <dbReference type="NCBI Taxonomy" id="880072"/>
    <lineage>
        <taxon>Bacteria</taxon>
        <taxon>Pseudomonadati</taxon>
        <taxon>Thermodesulfobacteriota</taxon>
        <taxon>Desulfobaccia</taxon>
        <taxon>Desulfobaccales</taxon>
        <taxon>Desulfobaccaceae</taxon>
        <taxon>Desulfobacca</taxon>
    </lineage>
</organism>
<feature type="binding site" evidence="6">
    <location>
        <position position="128"/>
    </location>
    <ligand>
        <name>orotate</name>
        <dbReference type="ChEBI" id="CHEBI:30839"/>
    </ligand>
</feature>
<feature type="binding site" description="in other chain" evidence="6">
    <location>
        <begin position="124"/>
        <end position="132"/>
    </location>
    <ligand>
        <name>5-phospho-alpha-D-ribose 1-diphosphate</name>
        <dbReference type="ChEBI" id="CHEBI:58017"/>
        <note>ligand shared between dimeric partners</note>
    </ligand>
</feature>
<keyword evidence="9" id="KW-1185">Reference proteome</keyword>
<dbReference type="AlphaFoldDB" id="F2NGH6"/>
<reference evidence="9" key="2">
    <citation type="submission" date="2011-03" db="EMBL/GenBank/DDBJ databases">
        <title>The complete genome of Desulfobacca acetoxidans DSM 11109.</title>
        <authorList>
            <consortium name="US DOE Joint Genome Institute (JGI-PGF)"/>
            <person name="Lucas S."/>
            <person name="Copeland A."/>
            <person name="Lapidus A."/>
            <person name="Bruce D."/>
            <person name="Goodwin L."/>
            <person name="Pitluck S."/>
            <person name="Peters L."/>
            <person name="Kyrpides N."/>
            <person name="Mavromatis K."/>
            <person name="Ivanova N."/>
            <person name="Ovchinnikova G."/>
            <person name="Teshima H."/>
            <person name="Detter J.C."/>
            <person name="Han C."/>
            <person name="Land M."/>
            <person name="Hauser L."/>
            <person name="Markowitz V."/>
            <person name="Cheng J.-F."/>
            <person name="Hugenholtz P."/>
            <person name="Woyke T."/>
            <person name="Wu D."/>
            <person name="Spring S."/>
            <person name="Schueler E."/>
            <person name="Brambilla E."/>
            <person name="Klenk H.-P."/>
            <person name="Eisen J.A."/>
        </authorList>
    </citation>
    <scope>NUCLEOTIDE SEQUENCE [LARGE SCALE GENOMIC DNA]</scope>
    <source>
        <strain evidence="9">ATCC 700848 / DSM 11109 / ASRB2</strain>
    </source>
</reference>
<dbReference type="NCBIfam" id="TIGR00336">
    <property type="entry name" value="pyrE"/>
    <property type="match status" value="1"/>
</dbReference>
<dbReference type="InterPro" id="IPR004467">
    <property type="entry name" value="Or_phspho_trans_dom"/>
</dbReference>
<dbReference type="PANTHER" id="PTHR19278:SF9">
    <property type="entry name" value="URIDINE 5'-MONOPHOSPHATE SYNTHASE"/>
    <property type="match status" value="1"/>
</dbReference>
<dbReference type="Pfam" id="PF00156">
    <property type="entry name" value="Pribosyltran"/>
    <property type="match status" value="1"/>
</dbReference>
<evidence type="ECO:0000313" key="9">
    <source>
        <dbReference type="Proteomes" id="UP000000483"/>
    </source>
</evidence>
<evidence type="ECO:0000259" key="7">
    <source>
        <dbReference type="Pfam" id="PF00156"/>
    </source>
</evidence>
<dbReference type="Proteomes" id="UP000000483">
    <property type="component" value="Chromosome"/>
</dbReference>
<comment type="similarity">
    <text evidence="6">Belongs to the purine/pyrimidine phosphoribosyltransferase family. PyrE subfamily.</text>
</comment>
<feature type="binding site" evidence="6">
    <location>
        <position position="101"/>
    </location>
    <ligand>
        <name>5-phospho-alpha-D-ribose 1-diphosphate</name>
        <dbReference type="ChEBI" id="CHEBI:58017"/>
        <note>ligand shared between dimeric partners</note>
    </ligand>
</feature>
<sequence>MDTSARNRLLALLQRQAVARREVVLSSGRRSNYYIDCRCITLSAEGAFLTAQMMLEVLLPCKVHGIGGLTLGADPIVSAVAALSFARHTPIQAFIVRKASKEHGQRRSIEGPSLPSGARVAIVDDVATTGGSLLQAIQRVQEETDWQIARVLCLVDRQEGARERLGQAGFDLNSIFTGQDLLAQTGEQ</sequence>
<keyword evidence="3 6" id="KW-0328">Glycosyltransferase</keyword>
<feature type="binding site" description="in other chain" evidence="6">
    <location>
        <position position="98"/>
    </location>
    <ligand>
        <name>5-phospho-alpha-D-ribose 1-diphosphate</name>
        <dbReference type="ChEBI" id="CHEBI:58017"/>
        <note>ligand shared between dimeric partners</note>
    </ligand>
</feature>
<dbReference type="eggNOG" id="COG0461">
    <property type="taxonomic scope" value="Bacteria"/>
</dbReference>
<feature type="domain" description="Phosphoribosyltransferase" evidence="7">
    <location>
        <begin position="86"/>
        <end position="164"/>
    </location>
</feature>
<proteinExistence type="inferred from homology"/>
<feature type="binding site" evidence="6">
    <location>
        <position position="97"/>
    </location>
    <ligand>
        <name>5-phospho-alpha-D-ribose 1-diphosphate</name>
        <dbReference type="ChEBI" id="CHEBI:58017"/>
        <note>ligand shared between dimeric partners</note>
    </ligand>
</feature>
<evidence type="ECO:0000256" key="5">
    <source>
        <dbReference type="ARBA" id="ARBA00022975"/>
    </source>
</evidence>
<evidence type="ECO:0000256" key="1">
    <source>
        <dbReference type="ARBA" id="ARBA00004889"/>
    </source>
</evidence>
<comment type="cofactor">
    <cofactor evidence="6">
        <name>Mg(2+)</name>
        <dbReference type="ChEBI" id="CHEBI:18420"/>
    </cofactor>
</comment>
<reference evidence="8 9" key="1">
    <citation type="journal article" date="2011" name="Stand. Genomic Sci.">
        <title>Complete genome sequence of the acetate-degrading sulfate reducer Desulfobacca acetoxidans type strain (ASRB2).</title>
        <authorList>
            <person name="Goker M."/>
            <person name="Teshima H."/>
            <person name="Lapidus A."/>
            <person name="Nolan M."/>
            <person name="Lucas S."/>
            <person name="Hammon N."/>
            <person name="Deshpande S."/>
            <person name="Cheng J.F."/>
            <person name="Tapia R."/>
            <person name="Han C."/>
            <person name="Goodwin L."/>
            <person name="Pitluck S."/>
            <person name="Huntemann M."/>
            <person name="Liolios K."/>
            <person name="Ivanova N."/>
            <person name="Pagani I."/>
            <person name="Mavromatis K."/>
            <person name="Ovchinikova G."/>
            <person name="Pati A."/>
            <person name="Chen A."/>
            <person name="Palaniappan K."/>
            <person name="Land M."/>
            <person name="Hauser L."/>
            <person name="Brambilla E.M."/>
            <person name="Rohde M."/>
            <person name="Spring S."/>
            <person name="Detter J.C."/>
            <person name="Woyke T."/>
            <person name="Bristow J."/>
            <person name="Eisen J.A."/>
            <person name="Markowitz V."/>
            <person name="Hugenholtz P."/>
            <person name="Kyrpides N.C."/>
            <person name="Klenk H.P."/>
        </authorList>
    </citation>
    <scope>NUCLEOTIDE SEQUENCE [LARGE SCALE GENOMIC DNA]</scope>
    <source>
        <strain evidence="9">ATCC 700848 / DSM 11109 / ASRB2</strain>
    </source>
</reference>
<dbReference type="InterPro" id="IPR029057">
    <property type="entry name" value="PRTase-like"/>
</dbReference>
<dbReference type="InterPro" id="IPR000836">
    <property type="entry name" value="PRTase_dom"/>
</dbReference>